<evidence type="ECO:0000259" key="1">
    <source>
        <dbReference type="Pfam" id="PF21962"/>
    </source>
</evidence>
<gene>
    <name evidence="2" type="ORF">MVEN_01723900</name>
</gene>
<sequence>MELPNAYPPTTASSLSDCALSRNDFTSMPLVDINLNTFVRTHDSKLKEIGISKYTWLVIDQRGLETSTCLVCDQFYNPGEGWTSEFRACRLPWEEAWIMFANLDVANMRFEDYVDIHAGEQADGSWRWISCIPDTKEEFILSEAEVKREEALKALRDSGFVD</sequence>
<comment type="caution">
    <text evidence="2">The sequence shown here is derived from an EMBL/GenBank/DDBJ whole genome shotgun (WGS) entry which is preliminary data.</text>
</comment>
<dbReference type="EMBL" id="JACAZI010000016">
    <property type="protein sequence ID" value="KAF7342939.1"/>
    <property type="molecule type" value="Genomic_DNA"/>
</dbReference>
<dbReference type="OrthoDB" id="2884623at2759"/>
<organism evidence="2 3">
    <name type="scientific">Mycena venus</name>
    <dbReference type="NCBI Taxonomy" id="2733690"/>
    <lineage>
        <taxon>Eukaryota</taxon>
        <taxon>Fungi</taxon>
        <taxon>Dikarya</taxon>
        <taxon>Basidiomycota</taxon>
        <taxon>Agaricomycotina</taxon>
        <taxon>Agaricomycetes</taxon>
        <taxon>Agaricomycetidae</taxon>
        <taxon>Agaricales</taxon>
        <taxon>Marasmiineae</taxon>
        <taxon>Mycenaceae</taxon>
        <taxon>Mycena</taxon>
    </lineage>
</organism>
<feature type="domain" description="DUF6924" evidence="1">
    <location>
        <begin position="55"/>
        <end position="120"/>
    </location>
</feature>
<dbReference type="AlphaFoldDB" id="A0A8H7CM89"/>
<dbReference type="InterPro" id="IPR053832">
    <property type="entry name" value="DUF6924"/>
</dbReference>
<evidence type="ECO:0000313" key="3">
    <source>
        <dbReference type="Proteomes" id="UP000620124"/>
    </source>
</evidence>
<reference evidence="2" key="1">
    <citation type="submission" date="2020-05" db="EMBL/GenBank/DDBJ databases">
        <title>Mycena genomes resolve the evolution of fungal bioluminescence.</title>
        <authorList>
            <person name="Tsai I.J."/>
        </authorList>
    </citation>
    <scope>NUCLEOTIDE SEQUENCE</scope>
    <source>
        <strain evidence="2">CCC161011</strain>
    </source>
</reference>
<dbReference type="Proteomes" id="UP000620124">
    <property type="component" value="Unassembled WGS sequence"/>
</dbReference>
<name>A0A8H7CM89_9AGAR</name>
<keyword evidence="3" id="KW-1185">Reference proteome</keyword>
<evidence type="ECO:0000313" key="2">
    <source>
        <dbReference type="EMBL" id="KAF7342939.1"/>
    </source>
</evidence>
<accession>A0A8H7CM89</accession>
<dbReference type="Pfam" id="PF21962">
    <property type="entry name" value="DUF6924"/>
    <property type="match status" value="1"/>
</dbReference>
<proteinExistence type="predicted"/>
<protein>
    <recommendedName>
        <fullName evidence="1">DUF6924 domain-containing protein</fullName>
    </recommendedName>
</protein>